<comment type="caution">
    <text evidence="1">The sequence shown here is derived from an EMBL/GenBank/DDBJ whole genome shotgun (WGS) entry which is preliminary data.</text>
</comment>
<evidence type="ECO:0000313" key="2">
    <source>
        <dbReference type="Proteomes" id="UP001243375"/>
    </source>
</evidence>
<dbReference type="Proteomes" id="UP001243375">
    <property type="component" value="Unassembled WGS sequence"/>
</dbReference>
<name>A0ACC2WZY2_9TREE</name>
<evidence type="ECO:0000313" key="1">
    <source>
        <dbReference type="EMBL" id="KAJ9116366.1"/>
    </source>
</evidence>
<keyword evidence="2" id="KW-1185">Reference proteome</keyword>
<accession>A0ACC2WZY2</accession>
<protein>
    <submittedName>
        <fullName evidence="1">Uncharacterized protein</fullName>
    </submittedName>
</protein>
<dbReference type="EMBL" id="JASBWU010000014">
    <property type="protein sequence ID" value="KAJ9116366.1"/>
    <property type="molecule type" value="Genomic_DNA"/>
</dbReference>
<sequence>MAAITKYAGLPDIDTATDIYETQDVPGISKNDSDSDDSLHRLDSITQKSRKAARGKAAGGADAGVADDAVDGSTLLPSKDRVRKVFGGRRERTRTRKGEETGEPITGSSSSASSEDSQEDEGDVNYLTARTASLRIKETPAARLRRLKWELQQLEKELEHAQAAENNQGTSGAGTGEIDNRSFNNVPGTDEKQRRDGRQRTKKAKPSTTDLLKRLSGLQGAAAGLDHAAASAASESIRNPTLDVVRMIVQKAQESGVVEQKDNGKEKEGVAASGQGIKGDADVGELGRDMVAAELDRRLHLLEKRIGTGTVDETSISQPIIQQLQKMESIVSLLIQPAYLDTAGRKVKLLLADLGKASALASSGPSSTTNRRTIGTQQLPPLRGQQPGETGRKLETATQDELERLDALYSLIPRIDPLLPVLPPLLTRLRSLASLHANASTFSQTLEQLESQTHEMAQREVDLGKMLGRVEEGLGRNAEGVERNWSSLEGRVDDLVDRLERLGVGK</sequence>
<organism evidence="1 2">
    <name type="scientific">Naganishia vaughanmartiniae</name>
    <dbReference type="NCBI Taxonomy" id="1424756"/>
    <lineage>
        <taxon>Eukaryota</taxon>
        <taxon>Fungi</taxon>
        <taxon>Dikarya</taxon>
        <taxon>Basidiomycota</taxon>
        <taxon>Agaricomycotina</taxon>
        <taxon>Tremellomycetes</taxon>
        <taxon>Filobasidiales</taxon>
        <taxon>Filobasidiaceae</taxon>
        <taxon>Naganishia</taxon>
    </lineage>
</organism>
<reference evidence="1" key="1">
    <citation type="submission" date="2023-04" db="EMBL/GenBank/DDBJ databases">
        <title>Draft Genome sequencing of Naganishia species isolated from polar environments using Oxford Nanopore Technology.</title>
        <authorList>
            <person name="Leo P."/>
            <person name="Venkateswaran K."/>
        </authorList>
    </citation>
    <scope>NUCLEOTIDE SEQUENCE</scope>
    <source>
        <strain evidence="1">MNA-CCFEE 5425</strain>
    </source>
</reference>
<gene>
    <name evidence="1" type="ORF">QFC22_004807</name>
</gene>
<proteinExistence type="predicted"/>